<dbReference type="SUPFAM" id="SSF46785">
    <property type="entry name" value="Winged helix' DNA-binding domain"/>
    <property type="match status" value="1"/>
</dbReference>
<dbReference type="Proteomes" id="UP000284868">
    <property type="component" value="Unassembled WGS sequence"/>
</dbReference>
<keyword evidence="3" id="KW-0804">Transcription</keyword>
<dbReference type="PRINTS" id="PR00598">
    <property type="entry name" value="HTHMARR"/>
</dbReference>
<dbReference type="PANTHER" id="PTHR42756:SF1">
    <property type="entry name" value="TRANSCRIPTIONAL REPRESSOR OF EMRAB OPERON"/>
    <property type="match status" value="1"/>
</dbReference>
<evidence type="ECO:0000256" key="3">
    <source>
        <dbReference type="ARBA" id="ARBA00023163"/>
    </source>
</evidence>
<protein>
    <submittedName>
        <fullName evidence="6">MarR family transcriptional regulator</fullName>
    </submittedName>
</protein>
<dbReference type="InterPro" id="IPR036388">
    <property type="entry name" value="WH-like_DNA-bd_sf"/>
</dbReference>
<dbReference type="EMBL" id="JAGZMZ010000013">
    <property type="protein sequence ID" value="MBS4884379.1"/>
    <property type="molecule type" value="Genomic_DNA"/>
</dbReference>
<organism evidence="6 7">
    <name type="scientific">Amedibacillus dolichus</name>
    <dbReference type="NCBI Taxonomy" id="31971"/>
    <lineage>
        <taxon>Bacteria</taxon>
        <taxon>Bacillati</taxon>
        <taxon>Bacillota</taxon>
        <taxon>Erysipelotrichia</taxon>
        <taxon>Erysipelotrichales</taxon>
        <taxon>Erysipelotrichaceae</taxon>
        <taxon>Amedibacillus</taxon>
    </lineage>
</organism>
<keyword evidence="2" id="KW-0238">DNA-binding</keyword>
<dbReference type="Pfam" id="PF12802">
    <property type="entry name" value="MarR_2"/>
    <property type="match status" value="1"/>
</dbReference>
<dbReference type="InterPro" id="IPR000835">
    <property type="entry name" value="HTH_MarR-typ"/>
</dbReference>
<reference evidence="6 7" key="1">
    <citation type="submission" date="2018-08" db="EMBL/GenBank/DDBJ databases">
        <title>A genome reference for cultivated species of the human gut microbiota.</title>
        <authorList>
            <person name="Zou Y."/>
            <person name="Xue W."/>
            <person name="Luo G."/>
        </authorList>
    </citation>
    <scope>NUCLEOTIDE SEQUENCE [LARGE SCALE GENOMIC DNA]</scope>
    <source>
        <strain evidence="6 7">AF35-6BH</strain>
    </source>
</reference>
<dbReference type="GO" id="GO:0003700">
    <property type="term" value="F:DNA-binding transcription factor activity"/>
    <property type="evidence" value="ECO:0007669"/>
    <property type="project" value="InterPro"/>
</dbReference>
<dbReference type="AlphaFoldDB" id="A0A415PEZ7"/>
<dbReference type="OrthoDB" id="9795441at2"/>
<comment type="caution">
    <text evidence="6">The sequence shown here is derived from an EMBL/GenBank/DDBJ whole genome shotgun (WGS) entry which is preliminary data.</text>
</comment>
<accession>A0A415PEZ7</accession>
<name>A0A415PEZ7_9FIRM</name>
<evidence type="ECO:0000256" key="1">
    <source>
        <dbReference type="ARBA" id="ARBA00023015"/>
    </source>
</evidence>
<dbReference type="RefSeq" id="WP_004797711.1">
    <property type="nucleotide sequence ID" value="NZ_CABKNA010000012.1"/>
</dbReference>
<gene>
    <name evidence="6" type="ORF">DWZ83_05515</name>
    <name evidence="5" type="ORF">KHZ85_06400</name>
</gene>
<keyword evidence="7" id="KW-1185">Reference proteome</keyword>
<keyword evidence="1" id="KW-0805">Transcription regulation</keyword>
<evidence type="ECO:0000259" key="4">
    <source>
        <dbReference type="PROSITE" id="PS50995"/>
    </source>
</evidence>
<dbReference type="SMART" id="SM00347">
    <property type="entry name" value="HTH_MARR"/>
    <property type="match status" value="1"/>
</dbReference>
<evidence type="ECO:0000256" key="2">
    <source>
        <dbReference type="ARBA" id="ARBA00023125"/>
    </source>
</evidence>
<evidence type="ECO:0000313" key="5">
    <source>
        <dbReference type="EMBL" id="MBS4884379.1"/>
    </source>
</evidence>
<dbReference type="PANTHER" id="PTHR42756">
    <property type="entry name" value="TRANSCRIPTIONAL REGULATOR, MARR"/>
    <property type="match status" value="1"/>
</dbReference>
<sequence length="147" mass="17150">MLNVETMLRYFNEIRRIYAVKLNERMDDFFSPNEINILILLSNNKHINTSSDLRVMLGVSKGLVSRSIDALLKKGLIVCRSDERDKRIQRIHLTKKAAPVIEHINHEVQKINDEVLKDVSEADIAHLEITMKKILQCFKDKEENHEN</sequence>
<dbReference type="PROSITE" id="PS50995">
    <property type="entry name" value="HTH_MARR_2"/>
    <property type="match status" value="1"/>
</dbReference>
<dbReference type="Gene3D" id="1.10.10.10">
    <property type="entry name" value="Winged helix-like DNA-binding domain superfamily/Winged helix DNA-binding domain"/>
    <property type="match status" value="1"/>
</dbReference>
<proteinExistence type="predicted"/>
<feature type="domain" description="HTH marR-type" evidence="4">
    <location>
        <begin position="1"/>
        <end position="136"/>
    </location>
</feature>
<reference evidence="5" key="2">
    <citation type="submission" date="2021-02" db="EMBL/GenBank/DDBJ databases">
        <title>Infant gut strain persistence is associated with maternal origin, phylogeny, and functional potential including surface adhesion and iron acquisition.</title>
        <authorList>
            <person name="Lou Y.C."/>
        </authorList>
    </citation>
    <scope>NUCLEOTIDE SEQUENCE</scope>
    <source>
        <strain evidence="5">L3_108_103G1_dasL3_108_103G1_concoct_2</strain>
    </source>
</reference>
<dbReference type="Proteomes" id="UP000753219">
    <property type="component" value="Unassembled WGS sequence"/>
</dbReference>
<evidence type="ECO:0000313" key="7">
    <source>
        <dbReference type="Proteomes" id="UP000284868"/>
    </source>
</evidence>
<dbReference type="GeneID" id="92792563"/>
<dbReference type="EMBL" id="QRPK01000021">
    <property type="protein sequence ID" value="RHM11267.1"/>
    <property type="molecule type" value="Genomic_DNA"/>
</dbReference>
<dbReference type="InterPro" id="IPR036390">
    <property type="entry name" value="WH_DNA-bd_sf"/>
</dbReference>
<evidence type="ECO:0000313" key="6">
    <source>
        <dbReference type="EMBL" id="RHM11267.1"/>
    </source>
</evidence>
<dbReference type="GO" id="GO:0003677">
    <property type="term" value="F:DNA binding"/>
    <property type="evidence" value="ECO:0007669"/>
    <property type="project" value="UniProtKB-KW"/>
</dbReference>